<gene>
    <name evidence="7" type="ORF">NOCA2430040</name>
</gene>
<dbReference type="InterPro" id="IPR002810">
    <property type="entry name" value="NfeD-like_C"/>
</dbReference>
<evidence type="ECO:0000259" key="6">
    <source>
        <dbReference type="Pfam" id="PF01957"/>
    </source>
</evidence>
<organism evidence="7">
    <name type="scientific">metagenome</name>
    <dbReference type="NCBI Taxonomy" id="256318"/>
    <lineage>
        <taxon>unclassified sequences</taxon>
        <taxon>metagenomes</taxon>
    </lineage>
</organism>
<dbReference type="Pfam" id="PF01957">
    <property type="entry name" value="NfeD"/>
    <property type="match status" value="1"/>
</dbReference>
<evidence type="ECO:0000313" key="7">
    <source>
        <dbReference type="EMBL" id="CUR57697.1"/>
    </source>
</evidence>
<proteinExistence type="predicted"/>
<keyword evidence="4 5" id="KW-0472">Membrane</keyword>
<dbReference type="InterPro" id="IPR012340">
    <property type="entry name" value="NA-bd_OB-fold"/>
</dbReference>
<dbReference type="Gene3D" id="2.40.50.140">
    <property type="entry name" value="Nucleic acid-binding proteins"/>
    <property type="match status" value="1"/>
</dbReference>
<dbReference type="PANTHER" id="PTHR33507">
    <property type="entry name" value="INNER MEMBRANE PROTEIN YBBJ"/>
    <property type="match status" value="1"/>
</dbReference>
<feature type="domain" description="NfeD-like C-terminal" evidence="6">
    <location>
        <begin position="89"/>
        <end position="147"/>
    </location>
</feature>
<feature type="transmembrane region" description="Helical" evidence="5">
    <location>
        <begin position="12"/>
        <end position="45"/>
    </location>
</feature>
<evidence type="ECO:0000256" key="3">
    <source>
        <dbReference type="ARBA" id="ARBA00022989"/>
    </source>
</evidence>
<evidence type="ECO:0000256" key="4">
    <source>
        <dbReference type="ARBA" id="ARBA00023136"/>
    </source>
</evidence>
<evidence type="ECO:0000256" key="2">
    <source>
        <dbReference type="ARBA" id="ARBA00022692"/>
    </source>
</evidence>
<name>A0A2P2C6R5_9ZZZZ</name>
<sequence length="153" mass="16125">MDWFSDHAAAAWLGLVFVLGVLELFSLDLVLLMLAAGAAVGAVAALAGLSLPLQLLAAAASSTAMLLLVRPNVVKRLHTGPELRLGHGKLVGNQGVVTEQITAQQHGRIKIGGEIWSAAPYDEFDTITPGETVEVLEIRGATAYVHPIPRLES</sequence>
<protein>
    <recommendedName>
        <fullName evidence="6">NfeD-like C-terminal domain-containing protein</fullName>
    </recommendedName>
</protein>
<dbReference type="GO" id="GO:0005886">
    <property type="term" value="C:plasma membrane"/>
    <property type="evidence" value="ECO:0007669"/>
    <property type="project" value="TreeGrafter"/>
</dbReference>
<evidence type="ECO:0000256" key="1">
    <source>
        <dbReference type="ARBA" id="ARBA00004141"/>
    </source>
</evidence>
<dbReference type="AlphaFoldDB" id="A0A2P2C6R5"/>
<keyword evidence="3 5" id="KW-1133">Transmembrane helix</keyword>
<accession>A0A2P2C6R5</accession>
<dbReference type="PANTHER" id="PTHR33507:SF3">
    <property type="entry name" value="INNER MEMBRANE PROTEIN YBBJ"/>
    <property type="match status" value="1"/>
</dbReference>
<reference evidence="7" key="1">
    <citation type="submission" date="2015-08" db="EMBL/GenBank/DDBJ databases">
        <authorList>
            <person name="Babu N.S."/>
            <person name="Beckwith C.J."/>
            <person name="Beseler K.G."/>
            <person name="Brison A."/>
            <person name="Carone J.V."/>
            <person name="Caskin T.P."/>
            <person name="Diamond M."/>
            <person name="Durham M.E."/>
            <person name="Foxe J.M."/>
            <person name="Go M."/>
            <person name="Henderson B.A."/>
            <person name="Jones I.B."/>
            <person name="McGettigan J.A."/>
            <person name="Micheletti S.J."/>
            <person name="Nasrallah M.E."/>
            <person name="Ortiz D."/>
            <person name="Piller C.R."/>
            <person name="Privatt S.R."/>
            <person name="Schneider S.L."/>
            <person name="Sharp S."/>
            <person name="Smith T.C."/>
            <person name="Stanton J.D."/>
            <person name="Ullery H.E."/>
            <person name="Wilson R.J."/>
            <person name="Serrano M.G."/>
            <person name="Buck G."/>
            <person name="Lee V."/>
            <person name="Wang Y."/>
            <person name="Carvalho R."/>
            <person name="Voegtly L."/>
            <person name="Shi R."/>
            <person name="Duckworth R."/>
            <person name="Johnson A."/>
            <person name="Loviza R."/>
            <person name="Walstead R."/>
            <person name="Shah Z."/>
            <person name="Kiflezghi M."/>
            <person name="Wade K."/>
            <person name="Ball S.L."/>
            <person name="Bradley K.W."/>
            <person name="Asai D.J."/>
            <person name="Bowman C.A."/>
            <person name="Russell D.A."/>
            <person name="Pope W.H."/>
            <person name="Jacobs-Sera D."/>
            <person name="Hendrix R.W."/>
            <person name="Hatfull G.F."/>
        </authorList>
    </citation>
    <scope>NUCLEOTIDE SEQUENCE</scope>
</reference>
<dbReference type="EMBL" id="CZKA01000038">
    <property type="protein sequence ID" value="CUR57697.1"/>
    <property type="molecule type" value="Genomic_DNA"/>
</dbReference>
<dbReference type="InterPro" id="IPR052165">
    <property type="entry name" value="Membrane_assoc_protease"/>
</dbReference>
<dbReference type="SUPFAM" id="SSF141322">
    <property type="entry name" value="NfeD domain-like"/>
    <property type="match status" value="1"/>
</dbReference>
<evidence type="ECO:0000256" key="5">
    <source>
        <dbReference type="SAM" id="Phobius"/>
    </source>
</evidence>
<keyword evidence="2 5" id="KW-0812">Transmembrane</keyword>
<comment type="subcellular location">
    <subcellularLocation>
        <location evidence="1">Membrane</location>
        <topology evidence="1">Multi-pass membrane protein</topology>
    </subcellularLocation>
</comment>